<dbReference type="SUPFAM" id="SSF51215">
    <property type="entry name" value="Regulatory protein AraC"/>
    <property type="match status" value="1"/>
</dbReference>
<name>A0A1M7Y6Z5_9FIRM</name>
<dbReference type="PROSITE" id="PS01124">
    <property type="entry name" value="HTH_ARAC_FAMILY_2"/>
    <property type="match status" value="1"/>
</dbReference>
<sequence>MITVTNCGHDSRHKTNFCMLRKSGVPNYILLLVKTEALFELDGAMTATNPNMAILFDRNTCTHYEGVADFYNDDWIHFDFMGEPSLLKSLNIPFNRPIYLPQMNSLSNYVRLLVQENHSDSLHREQVQDSLMRILLYSLDSQIALLPANSKSSRYYPIMNQLRMNIHNTPHKSWTVDMMADSVHISPSYFQHLYKELFSISCMQEVILARIERAKFYLSTTDMPVKTLSDLCGYENELHFIRQFKKKEGLTPTQYRHLFKAALEERFPYP</sequence>
<dbReference type="InterPro" id="IPR009057">
    <property type="entry name" value="Homeodomain-like_sf"/>
</dbReference>
<dbReference type="InterPro" id="IPR018060">
    <property type="entry name" value="HTH_AraC"/>
</dbReference>
<keyword evidence="2" id="KW-0238">DNA-binding</keyword>
<dbReference type="PANTHER" id="PTHR43280:SF10">
    <property type="entry name" value="REGULATORY PROTEIN POCR"/>
    <property type="match status" value="1"/>
</dbReference>
<dbReference type="SMART" id="SM00342">
    <property type="entry name" value="HTH_ARAC"/>
    <property type="match status" value="1"/>
</dbReference>
<protein>
    <submittedName>
        <fullName evidence="5">AraC family transcriptional regulator, arabinose operon regulatory protein</fullName>
    </submittedName>
</protein>
<dbReference type="Gene3D" id="1.10.10.60">
    <property type="entry name" value="Homeodomain-like"/>
    <property type="match status" value="2"/>
</dbReference>
<evidence type="ECO:0000313" key="5">
    <source>
        <dbReference type="EMBL" id="SHO48413.1"/>
    </source>
</evidence>
<dbReference type="InterPro" id="IPR037923">
    <property type="entry name" value="HTH-like"/>
</dbReference>
<dbReference type="InterPro" id="IPR018062">
    <property type="entry name" value="HTH_AraC-typ_CS"/>
</dbReference>
<organism evidence="5 6">
    <name type="scientific">Anaerocolumna xylanovorans DSM 12503</name>
    <dbReference type="NCBI Taxonomy" id="1121345"/>
    <lineage>
        <taxon>Bacteria</taxon>
        <taxon>Bacillati</taxon>
        <taxon>Bacillota</taxon>
        <taxon>Clostridia</taxon>
        <taxon>Lachnospirales</taxon>
        <taxon>Lachnospiraceae</taxon>
        <taxon>Anaerocolumna</taxon>
    </lineage>
</organism>
<feature type="domain" description="HTH araC/xylS-type" evidence="4">
    <location>
        <begin position="160"/>
        <end position="258"/>
    </location>
</feature>
<dbReference type="STRING" id="1121345.SAMN02745217_01837"/>
<keyword evidence="1" id="KW-0805">Transcription regulation</keyword>
<dbReference type="GO" id="GO:0003700">
    <property type="term" value="F:DNA-binding transcription factor activity"/>
    <property type="evidence" value="ECO:0007669"/>
    <property type="project" value="InterPro"/>
</dbReference>
<dbReference type="PROSITE" id="PS00041">
    <property type="entry name" value="HTH_ARAC_FAMILY_1"/>
    <property type="match status" value="1"/>
</dbReference>
<dbReference type="Pfam" id="PF12833">
    <property type="entry name" value="HTH_18"/>
    <property type="match status" value="1"/>
</dbReference>
<dbReference type="EMBL" id="FRFD01000005">
    <property type="protein sequence ID" value="SHO48413.1"/>
    <property type="molecule type" value="Genomic_DNA"/>
</dbReference>
<accession>A0A1M7Y6Z5</accession>
<evidence type="ECO:0000259" key="4">
    <source>
        <dbReference type="PROSITE" id="PS01124"/>
    </source>
</evidence>
<evidence type="ECO:0000256" key="2">
    <source>
        <dbReference type="ARBA" id="ARBA00023125"/>
    </source>
</evidence>
<dbReference type="OrthoDB" id="2599717at2"/>
<evidence type="ECO:0000256" key="1">
    <source>
        <dbReference type="ARBA" id="ARBA00023015"/>
    </source>
</evidence>
<evidence type="ECO:0000256" key="3">
    <source>
        <dbReference type="ARBA" id="ARBA00023163"/>
    </source>
</evidence>
<evidence type="ECO:0000313" key="6">
    <source>
        <dbReference type="Proteomes" id="UP000184612"/>
    </source>
</evidence>
<gene>
    <name evidence="5" type="ORF">SAMN02745217_01837</name>
</gene>
<dbReference type="Proteomes" id="UP000184612">
    <property type="component" value="Unassembled WGS sequence"/>
</dbReference>
<keyword evidence="6" id="KW-1185">Reference proteome</keyword>
<reference evidence="5 6" key="1">
    <citation type="submission" date="2016-12" db="EMBL/GenBank/DDBJ databases">
        <authorList>
            <person name="Song W.-J."/>
            <person name="Kurnit D.M."/>
        </authorList>
    </citation>
    <scope>NUCLEOTIDE SEQUENCE [LARGE SCALE GENOMIC DNA]</scope>
    <source>
        <strain evidence="5 6">DSM 12503</strain>
    </source>
</reference>
<dbReference type="AlphaFoldDB" id="A0A1M7Y6Z5"/>
<keyword evidence="3" id="KW-0804">Transcription</keyword>
<dbReference type="PANTHER" id="PTHR43280">
    <property type="entry name" value="ARAC-FAMILY TRANSCRIPTIONAL REGULATOR"/>
    <property type="match status" value="1"/>
</dbReference>
<dbReference type="GO" id="GO:0043565">
    <property type="term" value="F:sequence-specific DNA binding"/>
    <property type="evidence" value="ECO:0007669"/>
    <property type="project" value="InterPro"/>
</dbReference>
<dbReference type="SUPFAM" id="SSF46689">
    <property type="entry name" value="Homeodomain-like"/>
    <property type="match status" value="1"/>
</dbReference>
<proteinExistence type="predicted"/>
<dbReference type="RefSeq" id="WP_073588554.1">
    <property type="nucleotide sequence ID" value="NZ_FRFD01000005.1"/>
</dbReference>